<evidence type="ECO:0008006" key="2">
    <source>
        <dbReference type="Google" id="ProtNLM"/>
    </source>
</evidence>
<dbReference type="EMBL" id="MLJW01000002">
    <property type="protein sequence ID" value="OIR18598.1"/>
    <property type="molecule type" value="Genomic_DNA"/>
</dbReference>
<gene>
    <name evidence="1" type="ORF">GALL_09350</name>
</gene>
<name>A0A1J5U2Q9_9ZZZZ</name>
<dbReference type="InterPro" id="IPR006482">
    <property type="entry name" value="Cas7_Csh2/Csh2"/>
</dbReference>
<dbReference type="AlphaFoldDB" id="A0A1J5U2Q9"/>
<organism evidence="1">
    <name type="scientific">mine drainage metagenome</name>
    <dbReference type="NCBI Taxonomy" id="410659"/>
    <lineage>
        <taxon>unclassified sequences</taxon>
        <taxon>metagenomes</taxon>
        <taxon>ecological metagenomes</taxon>
    </lineage>
</organism>
<sequence>MSQPISNRYDFIYLFDVQDGNPNGDPDAGNLPRVDPETYRGLVTDGAIKRKIRDYVLLAKAATPESAEAGYEIYFQTKGGPEKRVLNTLHEQAYTAIGAKSADKKYADQVKARQWMCAHFWDVRTFGAVMSMKENNCGQVRGPVQLTFARSVDRIFQQEIAITRKSVTNQEDAEKQIAKDGNITGTMGRKSIVPYGLYLTHGFVSAHEAAGTGFTDTDLALLWDALKGMFDHDRSATRGLMAPRKLIVFKHQSSLGNAPAHKLFETLKITRVGTDEVPRSFGDYSVTLDRSGIPTNVEVLELL</sequence>
<proteinExistence type="predicted"/>
<dbReference type="Pfam" id="PF05107">
    <property type="entry name" value="Cas_Cas7"/>
    <property type="match status" value="1"/>
</dbReference>
<dbReference type="GO" id="GO:0043571">
    <property type="term" value="P:maintenance of CRISPR repeat elements"/>
    <property type="evidence" value="ECO:0007669"/>
    <property type="project" value="InterPro"/>
</dbReference>
<dbReference type="NCBIfam" id="TIGR02589">
    <property type="entry name" value="cas_Csd2"/>
    <property type="match status" value="1"/>
</dbReference>
<protein>
    <recommendedName>
        <fullName evidence="2">Type I-C CRISPR-associated protein Cas7/Csd2</fullName>
    </recommendedName>
</protein>
<accession>A0A1J5U2Q9</accession>
<evidence type="ECO:0000313" key="1">
    <source>
        <dbReference type="EMBL" id="OIR18598.1"/>
    </source>
</evidence>
<dbReference type="NCBIfam" id="TIGR01595">
    <property type="entry name" value="cas_CT1132"/>
    <property type="match status" value="1"/>
</dbReference>
<comment type="caution">
    <text evidence="1">The sequence shown here is derived from an EMBL/GenBank/DDBJ whole genome shotgun (WGS) entry which is preliminary data.</text>
</comment>
<dbReference type="InterPro" id="IPR013418">
    <property type="entry name" value="CRISPR-assoc_prot_Cas7/Csd2"/>
</dbReference>
<reference evidence="1" key="1">
    <citation type="submission" date="2016-10" db="EMBL/GenBank/DDBJ databases">
        <title>Sequence of Gallionella enrichment culture.</title>
        <authorList>
            <person name="Poehlein A."/>
            <person name="Muehling M."/>
            <person name="Daniel R."/>
        </authorList>
    </citation>
    <scope>NUCLEOTIDE SEQUENCE</scope>
</reference>